<evidence type="ECO:0000256" key="14">
    <source>
        <dbReference type="SAM" id="Phobius"/>
    </source>
</evidence>
<dbReference type="OrthoDB" id="9798629at2"/>
<evidence type="ECO:0000256" key="4">
    <source>
        <dbReference type="ARBA" id="ARBA00011471"/>
    </source>
</evidence>
<evidence type="ECO:0000256" key="6">
    <source>
        <dbReference type="ARBA" id="ARBA00022448"/>
    </source>
</evidence>
<dbReference type="Pfam" id="PF02472">
    <property type="entry name" value="ExbD"/>
    <property type="match status" value="1"/>
</dbReference>
<dbReference type="NCBIfam" id="NF008429">
    <property type="entry name" value="PRK11267.1"/>
    <property type="match status" value="1"/>
</dbReference>
<evidence type="ECO:0000256" key="5">
    <source>
        <dbReference type="ARBA" id="ARBA00022090"/>
    </source>
</evidence>
<comment type="subunit">
    <text evidence="4">The accessory proteins ExbB and ExbD seem to form a complex with TonB.</text>
</comment>
<dbReference type="RefSeq" id="WP_119953188.1">
    <property type="nucleotide sequence ID" value="NZ_QYUR01000002.1"/>
</dbReference>
<keyword evidence="10 13" id="KW-0653">Protein transport</keyword>
<evidence type="ECO:0000256" key="7">
    <source>
        <dbReference type="ARBA" id="ARBA00022475"/>
    </source>
</evidence>
<dbReference type="InterPro" id="IPR003400">
    <property type="entry name" value="ExbD"/>
</dbReference>
<dbReference type="NCBIfam" id="TIGR02803">
    <property type="entry name" value="ExbD_1"/>
    <property type="match status" value="1"/>
</dbReference>
<comment type="function">
    <text evidence="1">Involved in the TonB-dependent energy-dependent transport of various receptor-bound substrates.</text>
</comment>
<name>A0A418XK79_9PSED</name>
<dbReference type="GO" id="GO:0015031">
    <property type="term" value="P:protein transport"/>
    <property type="evidence" value="ECO:0007669"/>
    <property type="project" value="UniProtKB-KW"/>
</dbReference>
<dbReference type="GO" id="GO:0005886">
    <property type="term" value="C:plasma membrane"/>
    <property type="evidence" value="ECO:0007669"/>
    <property type="project" value="UniProtKB-SubCell"/>
</dbReference>
<dbReference type="PANTHER" id="PTHR30558">
    <property type="entry name" value="EXBD MEMBRANE COMPONENT OF PMF-DRIVEN MACROMOLECULE IMPORT SYSTEM"/>
    <property type="match status" value="1"/>
</dbReference>
<evidence type="ECO:0000256" key="2">
    <source>
        <dbReference type="ARBA" id="ARBA00004249"/>
    </source>
</evidence>
<evidence type="ECO:0000256" key="11">
    <source>
        <dbReference type="ARBA" id="ARBA00022989"/>
    </source>
</evidence>
<sequence length="141" mass="15350">MGLHLNDGGDDLVEAHEINVTPFIDVMLVLLIIFMVAAPLATVDIKVDLPASSAEPQPRPDKPVYLTVKEDQSLFLGDQQINREQLAQALDQQTAAKKDTTIFFRADKGVDYADLMDVMNALRAAGYLKVGLVGLEAVGQK</sequence>
<evidence type="ECO:0000313" key="16">
    <source>
        <dbReference type="Proteomes" id="UP000284021"/>
    </source>
</evidence>
<evidence type="ECO:0000313" key="15">
    <source>
        <dbReference type="EMBL" id="RJG12864.1"/>
    </source>
</evidence>
<feature type="transmembrane region" description="Helical" evidence="14">
    <location>
        <begin position="20"/>
        <end position="43"/>
    </location>
</feature>
<dbReference type="PANTHER" id="PTHR30558:SF9">
    <property type="entry name" value="BIOPOLYMER TRANSPORT PROTEIN EXBD"/>
    <property type="match status" value="1"/>
</dbReference>
<proteinExistence type="inferred from homology"/>
<keyword evidence="8" id="KW-0997">Cell inner membrane</keyword>
<dbReference type="Gene3D" id="3.30.420.270">
    <property type="match status" value="1"/>
</dbReference>
<organism evidence="15 16">
    <name type="scientific">Pseudomonas cavernicola</name>
    <dbReference type="NCBI Taxonomy" id="2320866"/>
    <lineage>
        <taxon>Bacteria</taxon>
        <taxon>Pseudomonadati</taxon>
        <taxon>Pseudomonadota</taxon>
        <taxon>Gammaproteobacteria</taxon>
        <taxon>Pseudomonadales</taxon>
        <taxon>Pseudomonadaceae</taxon>
        <taxon>Pseudomonas</taxon>
    </lineage>
</organism>
<reference evidence="15 16" key="1">
    <citation type="submission" date="2018-09" db="EMBL/GenBank/DDBJ databases">
        <authorList>
            <person name="Zhu H."/>
        </authorList>
    </citation>
    <scope>NUCLEOTIDE SEQUENCE [LARGE SCALE GENOMIC DNA]</scope>
    <source>
        <strain evidence="15 16">K1S02-6</strain>
    </source>
</reference>
<evidence type="ECO:0000256" key="3">
    <source>
        <dbReference type="ARBA" id="ARBA00005811"/>
    </source>
</evidence>
<keyword evidence="16" id="KW-1185">Reference proteome</keyword>
<accession>A0A418XK79</accession>
<evidence type="ECO:0000256" key="1">
    <source>
        <dbReference type="ARBA" id="ARBA00003540"/>
    </source>
</evidence>
<protein>
    <recommendedName>
        <fullName evidence="5">Biopolymer transport protein ExbD</fullName>
    </recommendedName>
</protein>
<keyword evidence="9 13" id="KW-0812">Transmembrane</keyword>
<evidence type="ECO:0000256" key="8">
    <source>
        <dbReference type="ARBA" id="ARBA00022519"/>
    </source>
</evidence>
<dbReference type="InterPro" id="IPR014170">
    <property type="entry name" value="TonB_ExbD_1"/>
</dbReference>
<keyword evidence="11 14" id="KW-1133">Transmembrane helix</keyword>
<keyword evidence="12 14" id="KW-0472">Membrane</keyword>
<gene>
    <name evidence="15" type="primary">exbD</name>
    <name evidence="15" type="ORF">D3879_06175</name>
</gene>
<dbReference type="Proteomes" id="UP000284021">
    <property type="component" value="Unassembled WGS sequence"/>
</dbReference>
<evidence type="ECO:0000256" key="12">
    <source>
        <dbReference type="ARBA" id="ARBA00023136"/>
    </source>
</evidence>
<comment type="subcellular location">
    <subcellularLocation>
        <location evidence="2">Cell inner membrane</location>
        <topology evidence="2">Single-pass type II membrane protein</topology>
    </subcellularLocation>
    <subcellularLocation>
        <location evidence="13">Cell membrane</location>
        <topology evidence="13">Single-pass type II membrane protein</topology>
    </subcellularLocation>
</comment>
<evidence type="ECO:0000256" key="10">
    <source>
        <dbReference type="ARBA" id="ARBA00022927"/>
    </source>
</evidence>
<dbReference type="EMBL" id="QYUR01000002">
    <property type="protein sequence ID" value="RJG12864.1"/>
    <property type="molecule type" value="Genomic_DNA"/>
</dbReference>
<comment type="similarity">
    <text evidence="3 13">Belongs to the ExbD/TolR family.</text>
</comment>
<comment type="caution">
    <text evidence="15">The sequence shown here is derived from an EMBL/GenBank/DDBJ whole genome shotgun (WGS) entry which is preliminary data.</text>
</comment>
<dbReference type="GO" id="GO:0022857">
    <property type="term" value="F:transmembrane transporter activity"/>
    <property type="evidence" value="ECO:0007669"/>
    <property type="project" value="InterPro"/>
</dbReference>
<keyword evidence="6 13" id="KW-0813">Transport</keyword>
<keyword evidence="7" id="KW-1003">Cell membrane</keyword>
<dbReference type="AlphaFoldDB" id="A0A418XK79"/>
<evidence type="ECO:0000256" key="13">
    <source>
        <dbReference type="RuleBase" id="RU003879"/>
    </source>
</evidence>
<evidence type="ECO:0000256" key="9">
    <source>
        <dbReference type="ARBA" id="ARBA00022692"/>
    </source>
</evidence>